<protein>
    <submittedName>
        <fullName evidence="14">Uncharacterized protein</fullName>
    </submittedName>
</protein>
<keyword evidence="6" id="KW-0479">Metal-binding</keyword>
<feature type="domain" description="Mab-21-like nucleotidyltransferase" evidence="12">
    <location>
        <begin position="81"/>
        <end position="266"/>
    </location>
</feature>
<keyword evidence="8" id="KW-0067">ATP-binding</keyword>
<evidence type="ECO:0000256" key="9">
    <source>
        <dbReference type="ARBA" id="ARBA00022842"/>
    </source>
</evidence>
<dbReference type="EMBL" id="NNAY01002329">
    <property type="protein sequence ID" value="OXU21542.1"/>
    <property type="molecule type" value="Genomic_DNA"/>
</dbReference>
<proteinExistence type="inferred from homology"/>
<dbReference type="Pfam" id="PF03281">
    <property type="entry name" value="Mab-21"/>
    <property type="match status" value="1"/>
</dbReference>
<dbReference type="Proteomes" id="UP000215335">
    <property type="component" value="Unassembled WGS sequence"/>
</dbReference>
<dbReference type="AlphaFoldDB" id="A0A232ET75"/>
<dbReference type="Gene3D" id="3.30.460.90">
    <property type="match status" value="1"/>
</dbReference>
<evidence type="ECO:0000256" key="10">
    <source>
        <dbReference type="ARBA" id="ARBA00023134"/>
    </source>
</evidence>
<evidence type="ECO:0000256" key="5">
    <source>
        <dbReference type="ARBA" id="ARBA00022695"/>
    </source>
</evidence>
<comment type="cofactor">
    <cofactor evidence="1">
        <name>Mn(2+)</name>
        <dbReference type="ChEBI" id="CHEBI:29035"/>
    </cofactor>
</comment>
<evidence type="ECO:0000256" key="11">
    <source>
        <dbReference type="ARBA" id="ARBA00023211"/>
    </source>
</evidence>
<gene>
    <name evidence="14" type="ORF">TSAR_004092</name>
</gene>
<dbReference type="Gene3D" id="1.10.1410.40">
    <property type="match status" value="1"/>
</dbReference>
<dbReference type="GO" id="GO:0016779">
    <property type="term" value="F:nucleotidyltransferase activity"/>
    <property type="evidence" value="ECO:0007669"/>
    <property type="project" value="UniProtKB-KW"/>
</dbReference>
<keyword evidence="11" id="KW-0464">Manganese</keyword>
<evidence type="ECO:0000256" key="8">
    <source>
        <dbReference type="ARBA" id="ARBA00022840"/>
    </source>
</evidence>
<evidence type="ECO:0000256" key="4">
    <source>
        <dbReference type="ARBA" id="ARBA00022679"/>
    </source>
</evidence>
<comment type="caution">
    <text evidence="14">The sequence shown here is derived from an EMBL/GenBank/DDBJ whole genome shotgun (WGS) entry which is preliminary data.</text>
</comment>
<dbReference type="Pfam" id="PF20266">
    <property type="entry name" value="Mab-21_C"/>
    <property type="match status" value="1"/>
</dbReference>
<dbReference type="InterPro" id="IPR046903">
    <property type="entry name" value="Mab-21-like_nuc_Trfase"/>
</dbReference>
<dbReference type="PANTHER" id="PTHR10656:SF42">
    <property type="entry name" value="CYCLIC GMP-AMP SYNTHASE-LIKE PROTEIN-RELATED"/>
    <property type="match status" value="1"/>
</dbReference>
<keyword evidence="9" id="KW-0460">Magnesium</keyword>
<evidence type="ECO:0000259" key="13">
    <source>
        <dbReference type="Pfam" id="PF20266"/>
    </source>
</evidence>
<comment type="cofactor">
    <cofactor evidence="2">
        <name>Mg(2+)</name>
        <dbReference type="ChEBI" id="CHEBI:18420"/>
    </cofactor>
</comment>
<evidence type="ECO:0000256" key="7">
    <source>
        <dbReference type="ARBA" id="ARBA00022741"/>
    </source>
</evidence>
<keyword evidence="5" id="KW-0548">Nucleotidyltransferase</keyword>
<dbReference type="InterPro" id="IPR046906">
    <property type="entry name" value="Mab-21_HhH/H2TH-like"/>
</dbReference>
<sequence length="391" mass="46124">MAANSPLNVIQKLHDGKFHSDEMFHKISAKYIRINRNELQLSDQILRNVVLNMLLKHMKKEDKFFNDLFGDVNYAGSVSKSLKVYKPNEYDLNLVIRLPINYKFLTIEPDDIHCGYVKIGAKVADNGIDAGIFSRIISGNYLDQNKFREWMHSVVQKALNSIHSESNSPVDNNSNLYIFRSRKRTYEVTCRQSNPAFTLQVIYKAANYNVDFDLVPCLQFENKAVEGFRQPKGNQWIAIAKPLRVYEGNLLWRAGFYQTEKRLLKGSGQIKPIIKMFKKFRDDQGWDNIKSYYIETLFYNELTDKDFKREFRYFSRTSVFVYMLQRLEKHLKAKVLRNYWHKEHNLFDSVSPQYLEDLARQLEKILSMIELNKKDVGGLVKKDYFRKMLQL</sequence>
<evidence type="ECO:0000256" key="1">
    <source>
        <dbReference type="ARBA" id="ARBA00001936"/>
    </source>
</evidence>
<dbReference type="GO" id="GO:0005524">
    <property type="term" value="F:ATP binding"/>
    <property type="evidence" value="ECO:0007669"/>
    <property type="project" value="UniProtKB-KW"/>
</dbReference>
<keyword evidence="10" id="KW-0342">GTP-binding</keyword>
<dbReference type="SMART" id="SM01265">
    <property type="entry name" value="Mab-21"/>
    <property type="match status" value="1"/>
</dbReference>
<keyword evidence="15" id="KW-1185">Reference proteome</keyword>
<dbReference type="GO" id="GO:0005525">
    <property type="term" value="F:GTP binding"/>
    <property type="evidence" value="ECO:0007669"/>
    <property type="project" value="UniProtKB-KW"/>
</dbReference>
<dbReference type="InterPro" id="IPR024810">
    <property type="entry name" value="MAB21L/cGLR"/>
</dbReference>
<evidence type="ECO:0000256" key="2">
    <source>
        <dbReference type="ARBA" id="ARBA00001946"/>
    </source>
</evidence>
<keyword evidence="4" id="KW-0808">Transferase</keyword>
<name>A0A232ET75_9HYME</name>
<dbReference type="STRING" id="543379.A0A232ET75"/>
<evidence type="ECO:0000256" key="6">
    <source>
        <dbReference type="ARBA" id="ARBA00022723"/>
    </source>
</evidence>
<evidence type="ECO:0000313" key="14">
    <source>
        <dbReference type="EMBL" id="OXU21542.1"/>
    </source>
</evidence>
<dbReference type="GO" id="GO:0046872">
    <property type="term" value="F:metal ion binding"/>
    <property type="evidence" value="ECO:0007669"/>
    <property type="project" value="UniProtKB-KW"/>
</dbReference>
<reference evidence="14 15" key="1">
    <citation type="journal article" date="2017" name="Curr. Biol.">
        <title>The Evolution of Venom by Co-option of Single-Copy Genes.</title>
        <authorList>
            <person name="Martinson E.O."/>
            <person name="Mrinalini"/>
            <person name="Kelkar Y.D."/>
            <person name="Chang C.H."/>
            <person name="Werren J.H."/>
        </authorList>
    </citation>
    <scope>NUCLEOTIDE SEQUENCE [LARGE SCALE GENOMIC DNA]</scope>
    <source>
        <strain evidence="14 15">Alberta</strain>
        <tissue evidence="14">Whole body</tissue>
    </source>
</reference>
<evidence type="ECO:0000259" key="12">
    <source>
        <dbReference type="Pfam" id="PF03281"/>
    </source>
</evidence>
<accession>A0A232ET75</accession>
<dbReference type="OrthoDB" id="6054650at2759"/>
<comment type="similarity">
    <text evidence="3">Belongs to the mab-21 family.</text>
</comment>
<feature type="domain" description="Mab-21-like HhH/H2TH-like" evidence="13">
    <location>
        <begin position="271"/>
        <end position="364"/>
    </location>
</feature>
<keyword evidence="7" id="KW-0547">Nucleotide-binding</keyword>
<evidence type="ECO:0000256" key="3">
    <source>
        <dbReference type="ARBA" id="ARBA00008307"/>
    </source>
</evidence>
<dbReference type="PANTHER" id="PTHR10656">
    <property type="entry name" value="CELL FATE DETERMINING PROTEIN MAB21-RELATED"/>
    <property type="match status" value="1"/>
</dbReference>
<organism evidence="14 15">
    <name type="scientific">Trichomalopsis sarcophagae</name>
    <dbReference type="NCBI Taxonomy" id="543379"/>
    <lineage>
        <taxon>Eukaryota</taxon>
        <taxon>Metazoa</taxon>
        <taxon>Ecdysozoa</taxon>
        <taxon>Arthropoda</taxon>
        <taxon>Hexapoda</taxon>
        <taxon>Insecta</taxon>
        <taxon>Pterygota</taxon>
        <taxon>Neoptera</taxon>
        <taxon>Endopterygota</taxon>
        <taxon>Hymenoptera</taxon>
        <taxon>Apocrita</taxon>
        <taxon>Proctotrupomorpha</taxon>
        <taxon>Chalcidoidea</taxon>
        <taxon>Pteromalidae</taxon>
        <taxon>Pteromalinae</taxon>
        <taxon>Trichomalopsis</taxon>
    </lineage>
</organism>
<evidence type="ECO:0000313" key="15">
    <source>
        <dbReference type="Proteomes" id="UP000215335"/>
    </source>
</evidence>